<evidence type="ECO:0000313" key="2">
    <source>
        <dbReference type="EMBL" id="GAX87014.1"/>
    </source>
</evidence>
<feature type="transmembrane region" description="Helical" evidence="1">
    <location>
        <begin position="78"/>
        <end position="100"/>
    </location>
</feature>
<keyword evidence="3" id="KW-1185">Reference proteome</keyword>
<comment type="caution">
    <text evidence="2">The sequence shown here is derived from an EMBL/GenBank/DDBJ whole genome shotgun (WGS) entry which is preliminary data.</text>
</comment>
<organism evidence="2 3">
    <name type="scientific">Lebetimonas natsushimae</name>
    <dbReference type="NCBI Taxonomy" id="1936991"/>
    <lineage>
        <taxon>Bacteria</taxon>
        <taxon>Pseudomonadati</taxon>
        <taxon>Campylobacterota</taxon>
        <taxon>Epsilonproteobacteria</taxon>
        <taxon>Nautiliales</taxon>
        <taxon>Nautiliaceae</taxon>
        <taxon>Lebetimonas</taxon>
    </lineage>
</organism>
<reference evidence="2 3" key="1">
    <citation type="journal article" date="2017" name="Syst. Appl. Microbiol.">
        <title>Lebetimonas natsushimae sp. nov., a novel strictly anaerobic, moderately thermophilic chemoautotroph isolated from a deep-sea hydrothermal vent polychaete nest in the Mid-Okinawa Trough.</title>
        <authorList>
            <person name="Nagata R."/>
            <person name="Takaki Y."/>
            <person name="Tame A."/>
            <person name="Nunoura T."/>
            <person name="Muto H."/>
            <person name="Mino S."/>
            <person name="Sawayama S."/>
            <person name="Takai K."/>
            <person name="Nakagawa S."/>
        </authorList>
    </citation>
    <scope>NUCLEOTIDE SEQUENCE [LARGE SCALE GENOMIC DNA]</scope>
    <source>
        <strain evidence="2 3">HS1857</strain>
    </source>
</reference>
<dbReference type="AlphaFoldDB" id="A0A292YCL5"/>
<dbReference type="Proteomes" id="UP000217944">
    <property type="component" value="Unassembled WGS sequence"/>
</dbReference>
<proteinExistence type="predicted"/>
<dbReference type="EMBL" id="BDME01000001">
    <property type="protein sequence ID" value="GAX87014.1"/>
    <property type="molecule type" value="Genomic_DNA"/>
</dbReference>
<dbReference type="RefSeq" id="WP_096258170.1">
    <property type="nucleotide sequence ID" value="NZ_BDME01000001.1"/>
</dbReference>
<name>A0A292YCL5_9BACT</name>
<keyword evidence="1" id="KW-0472">Membrane</keyword>
<protein>
    <submittedName>
        <fullName evidence="2">Uncharacterized protein</fullName>
    </submittedName>
</protein>
<gene>
    <name evidence="2" type="ORF">LNAT_P0309</name>
</gene>
<accession>A0A292YCL5</accession>
<sequence length="134" mass="15448">MSEDLAGGNITLTEDEKFTLELENEKDKKHYRKLIFYILGGMVILMFLVSFTATYWYIYNLHDLIIHNAKQTTYTGIVILLSLTLMIPTVLSLAILRFLFGNNDQKDEKNVPSIIFNIGKELKETLIAIMDKKN</sequence>
<evidence type="ECO:0000256" key="1">
    <source>
        <dbReference type="SAM" id="Phobius"/>
    </source>
</evidence>
<evidence type="ECO:0000313" key="3">
    <source>
        <dbReference type="Proteomes" id="UP000217944"/>
    </source>
</evidence>
<keyword evidence="1" id="KW-0812">Transmembrane</keyword>
<feature type="transmembrane region" description="Helical" evidence="1">
    <location>
        <begin position="34"/>
        <end position="58"/>
    </location>
</feature>
<keyword evidence="1" id="KW-1133">Transmembrane helix</keyword>